<gene>
    <name evidence="2" type="ORF">B4U80_07272</name>
</gene>
<name>A0A443RWW1_9ACAR</name>
<accession>A0A443RWW1</accession>
<dbReference type="EMBL" id="NCKV01023841">
    <property type="protein sequence ID" value="RWS19665.1"/>
    <property type="molecule type" value="Genomic_DNA"/>
</dbReference>
<feature type="compositionally biased region" description="Low complexity" evidence="1">
    <location>
        <begin position="1"/>
        <end position="10"/>
    </location>
</feature>
<evidence type="ECO:0000256" key="1">
    <source>
        <dbReference type="SAM" id="MobiDB-lite"/>
    </source>
</evidence>
<protein>
    <submittedName>
        <fullName evidence="2">Uncharacterized protein</fullName>
    </submittedName>
</protein>
<keyword evidence="3" id="KW-1185">Reference proteome</keyword>
<organism evidence="2 3">
    <name type="scientific">Leptotrombidium deliense</name>
    <dbReference type="NCBI Taxonomy" id="299467"/>
    <lineage>
        <taxon>Eukaryota</taxon>
        <taxon>Metazoa</taxon>
        <taxon>Ecdysozoa</taxon>
        <taxon>Arthropoda</taxon>
        <taxon>Chelicerata</taxon>
        <taxon>Arachnida</taxon>
        <taxon>Acari</taxon>
        <taxon>Acariformes</taxon>
        <taxon>Trombidiformes</taxon>
        <taxon>Prostigmata</taxon>
        <taxon>Anystina</taxon>
        <taxon>Parasitengona</taxon>
        <taxon>Trombiculoidea</taxon>
        <taxon>Trombiculidae</taxon>
        <taxon>Leptotrombidium</taxon>
    </lineage>
</organism>
<dbReference type="VEuPathDB" id="VectorBase:LDEU012375"/>
<feature type="region of interest" description="Disordered" evidence="1">
    <location>
        <begin position="1"/>
        <end position="35"/>
    </location>
</feature>
<dbReference type="AlphaFoldDB" id="A0A443RWW1"/>
<sequence length="66" mass="7486">MTSKTPFPVFDEPPPPYPTTPPNEPNPLFTSLPRPQLYHPQYNTVVIASSENNAESEHFLESSWTD</sequence>
<proteinExistence type="predicted"/>
<reference evidence="2 3" key="1">
    <citation type="journal article" date="2018" name="Gigascience">
        <title>Genomes of trombidid mites reveal novel predicted allergens and laterally-transferred genes associated with secondary metabolism.</title>
        <authorList>
            <person name="Dong X."/>
            <person name="Chaisiri K."/>
            <person name="Xia D."/>
            <person name="Armstrong S.D."/>
            <person name="Fang Y."/>
            <person name="Donnelly M.J."/>
            <person name="Kadowaki T."/>
            <person name="McGarry J.W."/>
            <person name="Darby A.C."/>
            <person name="Makepeace B.L."/>
        </authorList>
    </citation>
    <scope>NUCLEOTIDE SEQUENCE [LARGE SCALE GENOMIC DNA]</scope>
    <source>
        <strain evidence="2">UoL-UT</strain>
    </source>
</reference>
<feature type="compositionally biased region" description="Pro residues" evidence="1">
    <location>
        <begin position="11"/>
        <end position="25"/>
    </location>
</feature>
<comment type="caution">
    <text evidence="2">The sequence shown here is derived from an EMBL/GenBank/DDBJ whole genome shotgun (WGS) entry which is preliminary data.</text>
</comment>
<evidence type="ECO:0000313" key="2">
    <source>
        <dbReference type="EMBL" id="RWS19665.1"/>
    </source>
</evidence>
<dbReference type="Proteomes" id="UP000288716">
    <property type="component" value="Unassembled WGS sequence"/>
</dbReference>
<evidence type="ECO:0000313" key="3">
    <source>
        <dbReference type="Proteomes" id="UP000288716"/>
    </source>
</evidence>